<reference evidence="13 14" key="1">
    <citation type="submission" date="2019-09" db="EMBL/GenBank/DDBJ databases">
        <title>Phylogeny of genus Pseudoclavibacter and closely related genus.</title>
        <authorList>
            <person name="Li Y."/>
        </authorList>
    </citation>
    <scope>NUCLEOTIDE SEQUENCE [LARGE SCALE GENOMIC DNA]</scope>
    <source>
        <strain evidence="13 14">EGI 60007</strain>
    </source>
</reference>
<dbReference type="SUPFAM" id="SSF55874">
    <property type="entry name" value="ATPase domain of HSP90 chaperone/DNA topoisomerase II/histidine kinase"/>
    <property type="match status" value="1"/>
</dbReference>
<dbReference type="EC" id="2.7.13.3" evidence="2"/>
<dbReference type="InterPro" id="IPR003594">
    <property type="entry name" value="HATPase_dom"/>
</dbReference>
<dbReference type="Gene3D" id="3.30.565.10">
    <property type="entry name" value="Histidine kinase-like ATPase, C-terminal domain"/>
    <property type="match status" value="1"/>
</dbReference>
<gene>
    <name evidence="13" type="ORF">F8O04_10905</name>
</gene>
<feature type="domain" description="Histidine kinase/HSP90-like ATPase" evidence="11">
    <location>
        <begin position="421"/>
        <end position="513"/>
    </location>
</feature>
<dbReference type="PANTHER" id="PTHR24421">
    <property type="entry name" value="NITRATE/NITRITE SENSOR PROTEIN NARX-RELATED"/>
    <property type="match status" value="1"/>
</dbReference>
<proteinExistence type="predicted"/>
<dbReference type="GO" id="GO:0046983">
    <property type="term" value="F:protein dimerization activity"/>
    <property type="evidence" value="ECO:0007669"/>
    <property type="project" value="InterPro"/>
</dbReference>
<name>A0A6H9WQB1_9MICO</name>
<sequence>MATAQSTGTDLHDEPQASGPVASRPEPALASGAAPLDGVDPPRLTLWHRIAGIDPRHLDGWRRRSPGLRGLKVDLPIAALVVGMMVLTERYNVAIVSTADVPEESVAMYLSEPWTVWVIPAMFFAAFALRRVLPIVTVIIGVVAFLAGQVAPYGEHLFTQIACFVLIFSGAAWSPRRVLVSAVNLVILLVFLASGLMSVVAYLRLGEVTGEATALSFVFSLFANLLYVLAAAVLGSNEYRRAGNEDLLAVRTAELRERTEALEAERRVVAEQAVRLDRIEIARELHDVVAHHVSLMGLQAAAARRSLASAPERPERAVQALLAVEESARSAITELQLVLTTLRSPASEMSDRVAGAGAGGSGTSAAHGNAAAPAAGSSVAPSTLSVEEIPALIDSVRAAGMSVSYREIGDARPMSGVTGLTLYRILQEALTNAQKHAGPGADVDVRVRHLGREVELDVTNGPRAPGHRAPRGGGRGIVGMRERATAIGGTLEAGPRSAELGGGFRVVARLPLAA</sequence>
<protein>
    <recommendedName>
        <fullName evidence="2">histidine kinase</fullName>
        <ecNumber evidence="2">2.7.13.3</ecNumber>
    </recommendedName>
</protein>
<dbReference type="PANTHER" id="PTHR24421:SF10">
    <property type="entry name" value="NITRATE_NITRITE SENSOR PROTEIN NARQ"/>
    <property type="match status" value="1"/>
</dbReference>
<keyword evidence="10" id="KW-0472">Membrane</keyword>
<evidence type="ECO:0000256" key="6">
    <source>
        <dbReference type="ARBA" id="ARBA00022777"/>
    </source>
</evidence>
<feature type="transmembrane region" description="Helical" evidence="10">
    <location>
        <begin position="182"/>
        <end position="203"/>
    </location>
</feature>
<evidence type="ECO:0000256" key="1">
    <source>
        <dbReference type="ARBA" id="ARBA00000085"/>
    </source>
</evidence>
<comment type="catalytic activity">
    <reaction evidence="1">
        <text>ATP + protein L-histidine = ADP + protein N-phospho-L-histidine.</text>
        <dbReference type="EC" id="2.7.13.3"/>
    </reaction>
</comment>
<keyword evidence="10" id="KW-0812">Transmembrane</keyword>
<dbReference type="CDD" id="cd16917">
    <property type="entry name" value="HATPase_UhpB-NarQ-NarX-like"/>
    <property type="match status" value="1"/>
</dbReference>
<keyword evidence="10" id="KW-1133">Transmembrane helix</keyword>
<dbReference type="InterPro" id="IPR036890">
    <property type="entry name" value="HATPase_C_sf"/>
</dbReference>
<evidence type="ECO:0000256" key="9">
    <source>
        <dbReference type="SAM" id="MobiDB-lite"/>
    </source>
</evidence>
<dbReference type="AlphaFoldDB" id="A0A6H9WQB1"/>
<dbReference type="RefSeq" id="WP_158029410.1">
    <property type="nucleotide sequence ID" value="NZ_BMHG01000001.1"/>
</dbReference>
<dbReference type="Pfam" id="PF02518">
    <property type="entry name" value="HATPase_c"/>
    <property type="match status" value="1"/>
</dbReference>
<dbReference type="Gene3D" id="1.20.5.1930">
    <property type="match status" value="1"/>
</dbReference>
<keyword evidence="5" id="KW-0547">Nucleotide-binding</keyword>
<evidence type="ECO:0000259" key="11">
    <source>
        <dbReference type="Pfam" id="PF02518"/>
    </source>
</evidence>
<dbReference type="Pfam" id="PF07730">
    <property type="entry name" value="HisKA_3"/>
    <property type="match status" value="1"/>
</dbReference>
<evidence type="ECO:0000256" key="3">
    <source>
        <dbReference type="ARBA" id="ARBA00022553"/>
    </source>
</evidence>
<feature type="compositionally biased region" description="Low complexity" evidence="9">
    <location>
        <begin position="363"/>
        <end position="380"/>
    </location>
</feature>
<evidence type="ECO:0000256" key="4">
    <source>
        <dbReference type="ARBA" id="ARBA00022679"/>
    </source>
</evidence>
<evidence type="ECO:0000313" key="14">
    <source>
        <dbReference type="Proteomes" id="UP000431744"/>
    </source>
</evidence>
<dbReference type="InterPro" id="IPR011712">
    <property type="entry name" value="Sig_transdc_His_kin_sub3_dim/P"/>
</dbReference>
<feature type="region of interest" description="Disordered" evidence="9">
    <location>
        <begin position="1"/>
        <end position="37"/>
    </location>
</feature>
<dbReference type="EMBL" id="WBJY01000002">
    <property type="protein sequence ID" value="KAB1648215.1"/>
    <property type="molecule type" value="Genomic_DNA"/>
</dbReference>
<comment type="caution">
    <text evidence="13">The sequence shown here is derived from an EMBL/GenBank/DDBJ whole genome shotgun (WGS) entry which is preliminary data.</text>
</comment>
<feature type="region of interest" description="Disordered" evidence="9">
    <location>
        <begin position="350"/>
        <end position="380"/>
    </location>
</feature>
<dbReference type="GO" id="GO:0000155">
    <property type="term" value="F:phosphorelay sensor kinase activity"/>
    <property type="evidence" value="ECO:0007669"/>
    <property type="project" value="InterPro"/>
</dbReference>
<evidence type="ECO:0000256" key="2">
    <source>
        <dbReference type="ARBA" id="ARBA00012438"/>
    </source>
</evidence>
<keyword evidence="6" id="KW-0418">Kinase</keyword>
<accession>A0A6H9WQB1</accession>
<keyword evidence="8" id="KW-0902">Two-component regulatory system</keyword>
<dbReference type="OrthoDB" id="227596at2"/>
<evidence type="ECO:0000259" key="12">
    <source>
        <dbReference type="Pfam" id="PF07730"/>
    </source>
</evidence>
<dbReference type="GO" id="GO:0005524">
    <property type="term" value="F:ATP binding"/>
    <property type="evidence" value="ECO:0007669"/>
    <property type="project" value="UniProtKB-KW"/>
</dbReference>
<evidence type="ECO:0000256" key="5">
    <source>
        <dbReference type="ARBA" id="ARBA00022741"/>
    </source>
</evidence>
<dbReference type="InterPro" id="IPR050482">
    <property type="entry name" value="Sensor_HK_TwoCompSys"/>
</dbReference>
<keyword evidence="4" id="KW-0808">Transferase</keyword>
<evidence type="ECO:0000256" key="7">
    <source>
        <dbReference type="ARBA" id="ARBA00022840"/>
    </source>
</evidence>
<keyword evidence="14" id="KW-1185">Reference proteome</keyword>
<evidence type="ECO:0000256" key="8">
    <source>
        <dbReference type="ARBA" id="ARBA00023012"/>
    </source>
</evidence>
<dbReference type="Proteomes" id="UP000431744">
    <property type="component" value="Unassembled WGS sequence"/>
</dbReference>
<feature type="domain" description="Signal transduction histidine kinase subgroup 3 dimerisation and phosphoacceptor" evidence="12">
    <location>
        <begin position="278"/>
        <end position="346"/>
    </location>
</feature>
<feature type="transmembrane region" description="Helical" evidence="10">
    <location>
        <begin position="215"/>
        <end position="234"/>
    </location>
</feature>
<keyword evidence="7" id="KW-0067">ATP-binding</keyword>
<feature type="transmembrane region" description="Helical" evidence="10">
    <location>
        <begin position="157"/>
        <end position="175"/>
    </location>
</feature>
<feature type="transmembrane region" description="Helical" evidence="10">
    <location>
        <begin position="132"/>
        <end position="151"/>
    </location>
</feature>
<organism evidence="13 14">
    <name type="scientific">Pseudoclavibacter endophyticus</name>
    <dbReference type="NCBI Taxonomy" id="1778590"/>
    <lineage>
        <taxon>Bacteria</taxon>
        <taxon>Bacillati</taxon>
        <taxon>Actinomycetota</taxon>
        <taxon>Actinomycetes</taxon>
        <taxon>Micrococcales</taxon>
        <taxon>Microbacteriaceae</taxon>
        <taxon>Pseudoclavibacter</taxon>
    </lineage>
</organism>
<dbReference type="GO" id="GO:0016020">
    <property type="term" value="C:membrane"/>
    <property type="evidence" value="ECO:0007669"/>
    <property type="project" value="InterPro"/>
</dbReference>
<keyword evidence="3" id="KW-0597">Phosphoprotein</keyword>
<evidence type="ECO:0000313" key="13">
    <source>
        <dbReference type="EMBL" id="KAB1648215.1"/>
    </source>
</evidence>
<evidence type="ECO:0000256" key="10">
    <source>
        <dbReference type="SAM" id="Phobius"/>
    </source>
</evidence>